<feature type="chain" id="PRO_5009912651" evidence="1">
    <location>
        <begin position="42"/>
        <end position="304"/>
    </location>
</feature>
<dbReference type="Proteomes" id="UP000184520">
    <property type="component" value="Unassembled WGS sequence"/>
</dbReference>
<evidence type="ECO:0000313" key="3">
    <source>
        <dbReference type="Proteomes" id="UP000184520"/>
    </source>
</evidence>
<name>A0A1M5NP52_9ALTE</name>
<protein>
    <submittedName>
        <fullName evidence="2">Uncharacterized protein</fullName>
    </submittedName>
</protein>
<feature type="signal peptide" evidence="1">
    <location>
        <begin position="1"/>
        <end position="41"/>
    </location>
</feature>
<dbReference type="OrthoDB" id="5599486at2"/>
<dbReference type="EMBL" id="FQWD01000005">
    <property type="protein sequence ID" value="SHG91331.1"/>
    <property type="molecule type" value="Genomic_DNA"/>
</dbReference>
<dbReference type="AlphaFoldDB" id="A0A1M5NP52"/>
<dbReference type="SUPFAM" id="SSF101898">
    <property type="entry name" value="NHL repeat"/>
    <property type="match status" value="1"/>
</dbReference>
<reference evidence="3" key="1">
    <citation type="submission" date="2016-11" db="EMBL/GenBank/DDBJ databases">
        <authorList>
            <person name="Varghese N."/>
            <person name="Submissions S."/>
        </authorList>
    </citation>
    <scope>NUCLEOTIDE SEQUENCE [LARGE SCALE GENOMIC DNA]</scope>
    <source>
        <strain evidence="3">CGMCC 1.8995</strain>
    </source>
</reference>
<organism evidence="2 3">
    <name type="scientific">Marisediminitalea aggregata</name>
    <dbReference type="NCBI Taxonomy" id="634436"/>
    <lineage>
        <taxon>Bacteria</taxon>
        <taxon>Pseudomonadati</taxon>
        <taxon>Pseudomonadota</taxon>
        <taxon>Gammaproteobacteria</taxon>
        <taxon>Alteromonadales</taxon>
        <taxon>Alteromonadaceae</taxon>
        <taxon>Marisediminitalea</taxon>
    </lineage>
</organism>
<proteinExistence type="predicted"/>
<dbReference type="STRING" id="634436.SAMN05216361_3308"/>
<keyword evidence="3" id="KW-1185">Reference proteome</keyword>
<gene>
    <name evidence="2" type="ORF">SAMN05216361_3308</name>
</gene>
<keyword evidence="1" id="KW-0732">Signal</keyword>
<dbReference type="RefSeq" id="WP_139241604.1">
    <property type="nucleotide sequence ID" value="NZ_FQWD01000005.1"/>
</dbReference>
<evidence type="ECO:0000256" key="1">
    <source>
        <dbReference type="SAM" id="SignalP"/>
    </source>
</evidence>
<sequence length="304" mass="34271">MLDRHHILTRTEISRLSRRMSRSFALFVLLFPMACSTTTTANSGQLTVIAEHGLMAELGETSGLICSADAQYTIADSGNSPTLYRIDDEGVIIEGVDVAKKNNDWESVTADDKFFYIGDFGNNAGKRRKLVIHKVSRDDLSSEARLTFTYDNYEPKKNELYAHDFDAEAMVARHDKLVLFSKSWLTKTLRVYHLNKKDEEQHISPVTTIEGLPGVVTGADWDRFHNRYVVVGYSSNAFGIVDPFVAFLSEDYTLMNSFTLAGYGQVEGLCVKNKDEIWLTQENSPFSIAKLIKIRLATLEEDED</sequence>
<evidence type="ECO:0000313" key="2">
    <source>
        <dbReference type="EMBL" id="SHG91331.1"/>
    </source>
</evidence>
<accession>A0A1M5NP52</accession>